<evidence type="ECO:0008006" key="3">
    <source>
        <dbReference type="Google" id="ProtNLM"/>
    </source>
</evidence>
<proteinExistence type="predicted"/>
<dbReference type="Proteomes" id="UP001307839">
    <property type="component" value="Unassembled WGS sequence"/>
</dbReference>
<dbReference type="AlphaFoldDB" id="A0AB35WKP0"/>
<accession>A0AB35WKP0</accession>
<protein>
    <recommendedName>
        <fullName evidence="3">Acetyltransferase</fullName>
    </recommendedName>
</protein>
<name>A0AB35WKP0_9PSED</name>
<evidence type="ECO:0000313" key="2">
    <source>
        <dbReference type="Proteomes" id="UP001307839"/>
    </source>
</evidence>
<sequence length="93" mass="10347">MPPTIRVAHDQDAHLFAVLERSAAQAFTAYEGLQWLASGDELNASQHQTFIGNGHACVVVDEHSLGVFLQQRLAAEQRHGLNDRCAKRLNLQR</sequence>
<comment type="caution">
    <text evidence="1">The sequence shown here is derived from an EMBL/GenBank/DDBJ whole genome shotgun (WGS) entry which is preliminary data.</text>
</comment>
<organism evidence="1 2">
    <name type="scientific">Pseudomonas auratipiscis</name>
    <dbReference type="NCBI Taxonomy" id="3115853"/>
    <lineage>
        <taxon>Bacteria</taxon>
        <taxon>Pseudomonadati</taxon>
        <taxon>Pseudomonadota</taxon>
        <taxon>Gammaproteobacteria</taxon>
        <taxon>Pseudomonadales</taxon>
        <taxon>Pseudomonadaceae</taxon>
        <taxon>Pseudomonas</taxon>
    </lineage>
</organism>
<gene>
    <name evidence="1" type="ORF">V0R53_00200</name>
</gene>
<dbReference type="RefSeq" id="WP_330078478.1">
    <property type="nucleotide sequence ID" value="NZ_JAZDCU010000001.1"/>
</dbReference>
<reference evidence="1 2" key="1">
    <citation type="submission" date="2024-01" db="EMBL/GenBank/DDBJ databases">
        <title>Unpublished Manusciprt.</title>
        <authorList>
            <person name="Duman M."/>
            <person name="Valdes E.G."/>
            <person name="Ajmi N."/>
            <person name="Altun S."/>
            <person name="Saticioglu I.B."/>
        </authorList>
    </citation>
    <scope>NUCLEOTIDE SEQUENCE [LARGE SCALE GENOMIC DNA]</scope>
    <source>
        <strain evidence="1 2">120P</strain>
    </source>
</reference>
<evidence type="ECO:0000313" key="1">
    <source>
        <dbReference type="EMBL" id="MEE1864805.1"/>
    </source>
</evidence>
<keyword evidence="2" id="KW-1185">Reference proteome</keyword>
<dbReference type="EMBL" id="JAZDQP010000001">
    <property type="protein sequence ID" value="MEE1864805.1"/>
    <property type="molecule type" value="Genomic_DNA"/>
</dbReference>